<protein>
    <submittedName>
        <fullName evidence="1">Uncharacterized protein</fullName>
    </submittedName>
</protein>
<sequence>MRKIICLGGVVVLSKIKTVKLVTDPFVNY</sequence>
<organism evidence="1">
    <name type="scientific">Siphoviridae sp. ctnot10</name>
    <dbReference type="NCBI Taxonomy" id="2826458"/>
    <lineage>
        <taxon>Viruses</taxon>
        <taxon>Duplodnaviria</taxon>
        <taxon>Heunggongvirae</taxon>
        <taxon>Uroviricota</taxon>
        <taxon>Caudoviricetes</taxon>
    </lineage>
</organism>
<dbReference type="EMBL" id="BK015130">
    <property type="protein sequence ID" value="DAD92243.1"/>
    <property type="molecule type" value="Genomic_DNA"/>
</dbReference>
<name>A0A8S5NDU6_9CAUD</name>
<accession>A0A8S5NDU6</accession>
<proteinExistence type="predicted"/>
<reference evidence="1" key="1">
    <citation type="journal article" date="2021" name="Proc. Natl. Acad. Sci. U.S.A.">
        <title>A Catalog of Tens of Thousands of Viruses from Human Metagenomes Reveals Hidden Associations with Chronic Diseases.</title>
        <authorList>
            <person name="Tisza M.J."/>
            <person name="Buck C.B."/>
        </authorList>
    </citation>
    <scope>NUCLEOTIDE SEQUENCE</scope>
    <source>
        <strain evidence="1">Ctnot10</strain>
    </source>
</reference>
<evidence type="ECO:0000313" key="1">
    <source>
        <dbReference type="EMBL" id="DAD92243.1"/>
    </source>
</evidence>